<feature type="transmembrane region" description="Helical" evidence="6">
    <location>
        <begin position="271"/>
        <end position="289"/>
    </location>
</feature>
<feature type="transmembrane region" description="Helical" evidence="6">
    <location>
        <begin position="49"/>
        <end position="68"/>
    </location>
</feature>
<dbReference type="PROSITE" id="PS50850">
    <property type="entry name" value="MFS"/>
    <property type="match status" value="1"/>
</dbReference>
<comment type="caution">
    <text evidence="8">The sequence shown here is derived from an EMBL/GenBank/DDBJ whole genome shotgun (WGS) entry which is preliminary data.</text>
</comment>
<keyword evidence="9" id="KW-1185">Reference proteome</keyword>
<dbReference type="Pfam" id="PF07690">
    <property type="entry name" value="MFS_1"/>
    <property type="match status" value="1"/>
</dbReference>
<evidence type="ECO:0000256" key="4">
    <source>
        <dbReference type="ARBA" id="ARBA00022989"/>
    </source>
</evidence>
<feature type="transmembrane region" description="Helical" evidence="6">
    <location>
        <begin position="238"/>
        <end position="259"/>
    </location>
</feature>
<keyword evidence="2" id="KW-0813">Transport</keyword>
<sequence length="420" mass="45426">MEENKVKTTIWSKEFILIMLINLLIFCSFQMLLPVLPVYVKSLGAADSIIGWIAGLSTIASILIRPFAGVALDKYGRKGVFFIGLCIVILATISYGWVSVVAMILFIRFIHGFGWGISSTSSSTIASDIIPKNRFGEGMGYFSLSSSLAMALAPTFGLKIIADYNFRIVSVASSTLTIVALLLAFTIKYKKVGKENLKTDNSLVKSLKESSQNSSKGSFNESIEKPLKSKINLFEKSAVAPASVIFLITITYGSIVGFISIYANDLGIKNVGIYFTIYAISLLISRPFFGKLVDRYGFDIAVFPGLICLFLGILVLVYANGLLMFSISGVLYGVGFGATQSSLQTMSVINAPKENIGAANATFFNGFDGGIGVGSVVAGIIASNIGYSKMYMYLSISIVLAFLIYFVFIRGKSSNKIENK</sequence>
<comment type="subcellular location">
    <subcellularLocation>
        <location evidence="1">Cell membrane</location>
        <topology evidence="1">Multi-pass membrane protein</topology>
    </subcellularLocation>
</comment>
<dbReference type="CDD" id="cd17489">
    <property type="entry name" value="MFS_YfcJ_like"/>
    <property type="match status" value="1"/>
</dbReference>
<evidence type="ECO:0000256" key="6">
    <source>
        <dbReference type="SAM" id="Phobius"/>
    </source>
</evidence>
<dbReference type="PROSITE" id="PS00216">
    <property type="entry name" value="SUGAR_TRANSPORT_1"/>
    <property type="match status" value="1"/>
</dbReference>
<dbReference type="InterPro" id="IPR020846">
    <property type="entry name" value="MFS_dom"/>
</dbReference>
<feature type="transmembrane region" description="Helical" evidence="6">
    <location>
        <begin position="391"/>
        <end position="409"/>
    </location>
</feature>
<dbReference type="Gene3D" id="1.20.1250.20">
    <property type="entry name" value="MFS general substrate transporter like domains"/>
    <property type="match status" value="2"/>
</dbReference>
<evidence type="ECO:0000256" key="1">
    <source>
        <dbReference type="ARBA" id="ARBA00004651"/>
    </source>
</evidence>
<evidence type="ECO:0000313" key="8">
    <source>
        <dbReference type="EMBL" id="MBP1854020.1"/>
    </source>
</evidence>
<evidence type="ECO:0000256" key="5">
    <source>
        <dbReference type="ARBA" id="ARBA00023136"/>
    </source>
</evidence>
<dbReference type="EMBL" id="JAGGJX010000001">
    <property type="protein sequence ID" value="MBP1854020.1"/>
    <property type="molecule type" value="Genomic_DNA"/>
</dbReference>
<feature type="transmembrane region" description="Helical" evidence="6">
    <location>
        <begin position="142"/>
        <end position="162"/>
    </location>
</feature>
<reference evidence="8 9" key="1">
    <citation type="submission" date="2021-03" db="EMBL/GenBank/DDBJ databases">
        <title>Genomic Encyclopedia of Type Strains, Phase IV (KMG-IV): sequencing the most valuable type-strain genomes for metagenomic binning, comparative biology and taxonomic classification.</title>
        <authorList>
            <person name="Goeker M."/>
        </authorList>
    </citation>
    <scope>NUCLEOTIDE SEQUENCE [LARGE SCALE GENOMIC DNA]</scope>
    <source>
        <strain evidence="8 9">DSM 1289</strain>
    </source>
</reference>
<name>A0ABS4E7V7_9FIRM</name>
<organism evidence="8 9">
    <name type="scientific">Metaclostridioides mangenotii</name>
    <dbReference type="NCBI Taxonomy" id="1540"/>
    <lineage>
        <taxon>Bacteria</taxon>
        <taxon>Bacillati</taxon>
        <taxon>Bacillota</taxon>
        <taxon>Clostridia</taxon>
        <taxon>Peptostreptococcales</taxon>
        <taxon>Peptostreptococcaceae</taxon>
        <taxon>Metaclostridioides</taxon>
    </lineage>
</organism>
<keyword evidence="5 6" id="KW-0472">Membrane</keyword>
<evidence type="ECO:0000256" key="3">
    <source>
        <dbReference type="ARBA" id="ARBA00022692"/>
    </source>
</evidence>
<keyword evidence="4 6" id="KW-1133">Transmembrane helix</keyword>
<evidence type="ECO:0000256" key="2">
    <source>
        <dbReference type="ARBA" id="ARBA00022448"/>
    </source>
</evidence>
<proteinExistence type="predicted"/>
<protein>
    <submittedName>
        <fullName evidence="8">MFS family permease</fullName>
    </submittedName>
</protein>
<feature type="transmembrane region" description="Helical" evidence="6">
    <location>
        <begin position="168"/>
        <end position="187"/>
    </location>
</feature>
<feature type="transmembrane region" description="Helical" evidence="6">
    <location>
        <begin position="296"/>
        <end position="317"/>
    </location>
</feature>
<dbReference type="InterPro" id="IPR005829">
    <property type="entry name" value="Sugar_transporter_CS"/>
</dbReference>
<evidence type="ECO:0000259" key="7">
    <source>
        <dbReference type="PROSITE" id="PS50850"/>
    </source>
</evidence>
<dbReference type="RefSeq" id="WP_327786913.1">
    <property type="nucleotide sequence ID" value="NZ_BAAACS010000017.1"/>
</dbReference>
<dbReference type="InterPro" id="IPR036259">
    <property type="entry name" value="MFS_trans_sf"/>
</dbReference>
<dbReference type="InterPro" id="IPR011701">
    <property type="entry name" value="MFS"/>
</dbReference>
<feature type="transmembrane region" description="Helical" evidence="6">
    <location>
        <begin position="80"/>
        <end position="107"/>
    </location>
</feature>
<feature type="transmembrane region" description="Helical" evidence="6">
    <location>
        <begin position="15"/>
        <end position="37"/>
    </location>
</feature>
<keyword evidence="3 6" id="KW-0812">Transmembrane</keyword>
<accession>A0ABS4E7V7</accession>
<dbReference type="PANTHER" id="PTHR23531">
    <property type="entry name" value="QUINOLENE RESISTANCE PROTEIN NORA"/>
    <property type="match status" value="1"/>
</dbReference>
<evidence type="ECO:0000313" key="9">
    <source>
        <dbReference type="Proteomes" id="UP000767291"/>
    </source>
</evidence>
<feature type="transmembrane region" description="Helical" evidence="6">
    <location>
        <begin position="363"/>
        <end position="385"/>
    </location>
</feature>
<dbReference type="Proteomes" id="UP000767291">
    <property type="component" value="Unassembled WGS sequence"/>
</dbReference>
<dbReference type="SUPFAM" id="SSF103473">
    <property type="entry name" value="MFS general substrate transporter"/>
    <property type="match status" value="1"/>
</dbReference>
<feature type="domain" description="Major facilitator superfamily (MFS) profile" evidence="7">
    <location>
        <begin position="14"/>
        <end position="413"/>
    </location>
</feature>
<dbReference type="PANTHER" id="PTHR23531:SF1">
    <property type="entry name" value="QUINOLENE RESISTANCE PROTEIN NORA"/>
    <property type="match status" value="1"/>
</dbReference>
<dbReference type="InterPro" id="IPR052714">
    <property type="entry name" value="MFS_Exporter"/>
</dbReference>
<gene>
    <name evidence="8" type="ORF">J2Z43_000410</name>
</gene>